<proteinExistence type="predicted"/>
<dbReference type="Proteomes" id="UP000249828">
    <property type="component" value="Unassembled WGS sequence"/>
</dbReference>
<organism evidence="1 2">
    <name type="scientific">Enterococcus plantarum</name>
    <dbReference type="NCBI Taxonomy" id="1077675"/>
    <lineage>
        <taxon>Bacteria</taxon>
        <taxon>Bacillati</taxon>
        <taxon>Bacillota</taxon>
        <taxon>Bacilli</taxon>
        <taxon>Lactobacillales</taxon>
        <taxon>Enterococcaceae</taxon>
        <taxon>Enterococcus</taxon>
    </lineage>
</organism>
<name>A0A2W3Z033_9ENTE</name>
<keyword evidence="2" id="KW-1185">Reference proteome</keyword>
<sequence>MSEVTNELQNQPIEKMSIGKQQDFSFTVKVSEPTVSIINPYKFISEDRGANGWIPMEASDSKDGIINTNTTFTLEINVEQTMKNGQIKKAPLKETMCTSFNGRKVNKK</sequence>
<dbReference type="EMBL" id="PIEU01000112">
    <property type="protein sequence ID" value="PZL70610.1"/>
    <property type="molecule type" value="Genomic_DNA"/>
</dbReference>
<evidence type="ECO:0000313" key="1">
    <source>
        <dbReference type="EMBL" id="PZL70610.1"/>
    </source>
</evidence>
<accession>A0A2W3Z033</accession>
<reference evidence="1 2" key="1">
    <citation type="submission" date="2017-11" db="EMBL/GenBank/DDBJ databases">
        <title>Draft genome sequence of Enterococcus plantarum TRW2 strain isolated from lettuce.</title>
        <authorList>
            <person name="Kim E.B."/>
            <person name="Marco M.L."/>
            <person name="Williams T.R."/>
            <person name="You I.H."/>
        </authorList>
    </citation>
    <scope>NUCLEOTIDE SEQUENCE [LARGE SCALE GENOMIC DNA]</scope>
    <source>
        <strain evidence="1 2">TRW2</strain>
    </source>
</reference>
<comment type="caution">
    <text evidence="1">The sequence shown here is derived from an EMBL/GenBank/DDBJ whole genome shotgun (WGS) entry which is preliminary data.</text>
</comment>
<dbReference type="RefSeq" id="WP_111248701.1">
    <property type="nucleotide sequence ID" value="NZ_JAFLVY010000006.1"/>
</dbReference>
<protein>
    <submittedName>
        <fullName evidence="1">Uncharacterized protein</fullName>
    </submittedName>
</protein>
<evidence type="ECO:0000313" key="2">
    <source>
        <dbReference type="Proteomes" id="UP000249828"/>
    </source>
</evidence>
<dbReference type="AlphaFoldDB" id="A0A2W3Z033"/>
<gene>
    <name evidence="1" type="ORF">CI088_14550</name>
</gene>